<keyword evidence="1" id="KW-0028">Amino-acid biosynthesis</keyword>
<feature type="active site" description="Schiff-base intermediate with dihydroxyacetone-P" evidence="6">
    <location>
        <position position="176"/>
    </location>
</feature>
<dbReference type="InterPro" id="IPR041720">
    <property type="entry name" value="FbaB-like"/>
</dbReference>
<protein>
    <recommendedName>
        <fullName evidence="5">2-amino-3,7-dideoxy-D-threo-hept-6-ulosonate synthase</fullName>
        <ecNumber evidence="5">2.2.1.10</ecNumber>
    </recommendedName>
</protein>
<keyword evidence="2" id="KW-0808">Transferase</keyword>
<evidence type="ECO:0000313" key="7">
    <source>
        <dbReference type="EMBL" id="CFX77924.1"/>
    </source>
</evidence>
<dbReference type="STRING" id="690567.1860"/>
<keyword evidence="4" id="KW-0704">Schiff base</keyword>
<dbReference type="GO" id="GO:0008652">
    <property type="term" value="P:amino acid biosynthetic process"/>
    <property type="evidence" value="ECO:0007669"/>
    <property type="project" value="UniProtKB-KW"/>
</dbReference>
<keyword evidence="8" id="KW-1185">Reference proteome</keyword>
<proteinExistence type="predicted"/>
<dbReference type="InterPro" id="IPR013785">
    <property type="entry name" value="Aldolase_TIM"/>
</dbReference>
<reference evidence="7 8" key="1">
    <citation type="submission" date="2015-03" db="EMBL/GenBank/DDBJ databases">
        <authorList>
            <person name="Murphy D."/>
        </authorList>
    </citation>
    <scope>NUCLEOTIDE SEQUENCE [LARGE SCALE GENOMIC DNA]</scope>
    <source>
        <strain evidence="7 8">OL-4</strain>
    </source>
</reference>
<dbReference type="NCBIfam" id="NF005556">
    <property type="entry name" value="PRK07226.1"/>
    <property type="match status" value="1"/>
</dbReference>
<evidence type="ECO:0000256" key="2">
    <source>
        <dbReference type="ARBA" id="ARBA00022679"/>
    </source>
</evidence>
<dbReference type="InterPro" id="IPR002915">
    <property type="entry name" value="DeoC/FbaB/LacD_aldolase"/>
</dbReference>
<dbReference type="InterPro" id="IPR010210">
    <property type="entry name" value="ADH_synthase"/>
</dbReference>
<dbReference type="SMART" id="SM01133">
    <property type="entry name" value="DeoC"/>
    <property type="match status" value="1"/>
</dbReference>
<keyword evidence="3" id="KW-0057">Aromatic amino acid biosynthesis</keyword>
<accession>A0A0E3W3F3</accession>
<dbReference type="EC" id="2.2.1.10" evidence="5"/>
<evidence type="ECO:0000256" key="1">
    <source>
        <dbReference type="ARBA" id="ARBA00022605"/>
    </source>
</evidence>
<sequence>MHGKEIRLKRLFKHSDKMFIVPMDHGISAGPISGLTDISRAVESVEAGGADAIIVHKGMVRWITEFLNPAGCELIVHLSASTDLSPLANKKELVASVEHAIKLGATAVSVHVNLADNAEAQMLKDLGQVAEQCDLWEIPLLAMMYVRDGSRESEYDPDKISHAARVAEEVGADIVKVNYTGSPESFARVLSAVHIPVVIAGGPKMASTANLLEMIFDATEVGAAGISIGRNIFQYQDPAQLSATIRKILDQKITRDCLEEFR</sequence>
<evidence type="ECO:0000256" key="3">
    <source>
        <dbReference type="ARBA" id="ARBA00023141"/>
    </source>
</evidence>
<name>A0A0E3W3F3_9FIRM</name>
<feature type="active site" description="Proton donor" evidence="6">
    <location>
        <position position="145"/>
    </location>
</feature>
<dbReference type="GO" id="GO:0016740">
    <property type="term" value="F:transferase activity"/>
    <property type="evidence" value="ECO:0007669"/>
    <property type="project" value="UniProtKB-KW"/>
</dbReference>
<dbReference type="PANTHER" id="PTHR47916:SF1">
    <property type="entry name" value="3-HYDROXY-5-PHOSPHONOOXYPENTANE-2,4-DIONE THIOLASE"/>
    <property type="match status" value="1"/>
</dbReference>
<dbReference type="GO" id="GO:0009073">
    <property type="term" value="P:aromatic amino acid family biosynthetic process"/>
    <property type="evidence" value="ECO:0007669"/>
    <property type="project" value="UniProtKB-KW"/>
</dbReference>
<evidence type="ECO:0000313" key="8">
    <source>
        <dbReference type="Proteomes" id="UP000045545"/>
    </source>
</evidence>
<dbReference type="CDD" id="cd00958">
    <property type="entry name" value="DhnA"/>
    <property type="match status" value="1"/>
</dbReference>
<dbReference type="Gene3D" id="3.20.20.70">
    <property type="entry name" value="Aldolase class I"/>
    <property type="match status" value="1"/>
</dbReference>
<dbReference type="NCBIfam" id="TIGR01949">
    <property type="entry name" value="ADH_synth"/>
    <property type="match status" value="1"/>
</dbReference>
<evidence type="ECO:0000256" key="4">
    <source>
        <dbReference type="ARBA" id="ARBA00023270"/>
    </source>
</evidence>
<gene>
    <name evidence="7" type="ORF">1860</name>
</gene>
<dbReference type="OrthoDB" id="5915071at2"/>
<evidence type="ECO:0000256" key="5">
    <source>
        <dbReference type="NCBIfam" id="TIGR01949"/>
    </source>
</evidence>
<evidence type="ECO:0000256" key="6">
    <source>
        <dbReference type="PIRSR" id="PIRSR038992-1"/>
    </source>
</evidence>
<dbReference type="Pfam" id="PF01791">
    <property type="entry name" value="DeoC"/>
    <property type="match status" value="1"/>
</dbReference>
<dbReference type="SUPFAM" id="SSF51569">
    <property type="entry name" value="Aldolase"/>
    <property type="match status" value="1"/>
</dbReference>
<dbReference type="PIRSF" id="PIRSF038992">
    <property type="entry name" value="Aldolase_Ia"/>
    <property type="match status" value="1"/>
</dbReference>
<dbReference type="RefSeq" id="WP_046498034.1">
    <property type="nucleotide sequence ID" value="NZ_CGIH01000029.1"/>
</dbReference>
<dbReference type="InterPro" id="IPR050456">
    <property type="entry name" value="DeoC/FbaB_aldolase"/>
</dbReference>
<dbReference type="PANTHER" id="PTHR47916">
    <property type="entry name" value="FRUCTOSE-BISPHOSPHATE ALDOLASE CLASS 1"/>
    <property type="match status" value="1"/>
</dbReference>
<dbReference type="EMBL" id="CGIH01000029">
    <property type="protein sequence ID" value="CFX77924.1"/>
    <property type="molecule type" value="Genomic_DNA"/>
</dbReference>
<organism evidence="7 8">
    <name type="scientific">Syntrophomonas zehnderi OL-4</name>
    <dbReference type="NCBI Taxonomy" id="690567"/>
    <lineage>
        <taxon>Bacteria</taxon>
        <taxon>Bacillati</taxon>
        <taxon>Bacillota</taxon>
        <taxon>Clostridia</taxon>
        <taxon>Eubacteriales</taxon>
        <taxon>Syntrophomonadaceae</taxon>
        <taxon>Syntrophomonas</taxon>
    </lineage>
</organism>
<dbReference type="Proteomes" id="UP000045545">
    <property type="component" value="Unassembled WGS sequence"/>
</dbReference>
<dbReference type="GO" id="GO:0004332">
    <property type="term" value="F:fructose-bisphosphate aldolase activity"/>
    <property type="evidence" value="ECO:0007669"/>
    <property type="project" value="InterPro"/>
</dbReference>
<dbReference type="GO" id="GO:0016836">
    <property type="term" value="F:hydro-lyase activity"/>
    <property type="evidence" value="ECO:0007669"/>
    <property type="project" value="InterPro"/>
</dbReference>
<dbReference type="AlphaFoldDB" id="A0A0E3W3F3"/>